<name>A0A197JFK0_9FUNG</name>
<organism evidence="3 4">
    <name type="scientific">Linnemannia elongata AG-77</name>
    <dbReference type="NCBI Taxonomy" id="1314771"/>
    <lineage>
        <taxon>Eukaryota</taxon>
        <taxon>Fungi</taxon>
        <taxon>Fungi incertae sedis</taxon>
        <taxon>Mucoromycota</taxon>
        <taxon>Mortierellomycotina</taxon>
        <taxon>Mortierellomycetes</taxon>
        <taxon>Mortierellales</taxon>
        <taxon>Mortierellaceae</taxon>
        <taxon>Linnemannia</taxon>
    </lineage>
</organism>
<keyword evidence="4" id="KW-1185">Reference proteome</keyword>
<dbReference type="OrthoDB" id="2443807at2759"/>
<dbReference type="InterPro" id="IPR007111">
    <property type="entry name" value="NACHT_NTPase"/>
</dbReference>
<dbReference type="Proteomes" id="UP000078512">
    <property type="component" value="Unassembled WGS sequence"/>
</dbReference>
<evidence type="ECO:0000313" key="4">
    <source>
        <dbReference type="Proteomes" id="UP000078512"/>
    </source>
</evidence>
<dbReference type="InterPro" id="IPR025662">
    <property type="entry name" value="Sigma_54_int_dom_ATP-bd_1"/>
</dbReference>
<reference evidence="3 4" key="1">
    <citation type="submission" date="2016-05" db="EMBL/GenBank/DDBJ databases">
        <title>Genome sequencing reveals origins of a unique bacterial endosymbiosis in the earliest lineages of terrestrial Fungi.</title>
        <authorList>
            <consortium name="DOE Joint Genome Institute"/>
            <person name="Uehling J."/>
            <person name="Gryganskyi A."/>
            <person name="Hameed K."/>
            <person name="Tschaplinski T."/>
            <person name="Misztal P."/>
            <person name="Wu S."/>
            <person name="Desiro A."/>
            <person name="Vande Pol N."/>
            <person name="Du Z.-Y."/>
            <person name="Zienkiewicz A."/>
            <person name="Zienkiewicz K."/>
            <person name="Morin E."/>
            <person name="Tisserant E."/>
            <person name="Splivallo R."/>
            <person name="Hainaut M."/>
            <person name="Henrissat B."/>
            <person name="Ohm R."/>
            <person name="Kuo A."/>
            <person name="Yan J."/>
            <person name="Lipzen A."/>
            <person name="Nolan M."/>
            <person name="Labutti K."/>
            <person name="Barry K."/>
            <person name="Goldstein A."/>
            <person name="Labbe J."/>
            <person name="Schadt C."/>
            <person name="Tuskan G."/>
            <person name="Grigoriev I."/>
            <person name="Martin F."/>
            <person name="Vilgalys R."/>
            <person name="Bonito G."/>
        </authorList>
    </citation>
    <scope>NUCLEOTIDE SEQUENCE [LARGE SCALE GENOMIC DNA]</scope>
    <source>
        <strain evidence="3 4">AG-77</strain>
    </source>
</reference>
<gene>
    <name evidence="3" type="ORF">K457DRAFT_36328</name>
</gene>
<sequence length="586" mass="66935">MLNSDFHAGPPVPQSSDNENLVQHSKTDINDQSTYLPGLLPQGSTVDKACCEYDLRSYRMHQLNGYYQPVYIPARAKANLQASDDTSFPLMDKTQEFLNSDRQVMLILGDSGSGKSSFCRNLEFCLWTNYKQGDAIPLFINLPAIDNPAQDMIREQLLSNNFSDDKIQEMKLHQQFILICDGYDESQQVANLHATNQLNQRDGWKAKMIVTCRTQYLSLDYLDCFVPQLEGCYGKPRLDLFQEATIAPLSDEQVENYVAHYVELEPYLVTHSWTAIDYMTALTTIPNLLDLVKNPFLLTLALRALPDATHNQQASPNINVTRSRLFEVFVSQWLCVNKARLTTCNLYENEREMLDMMLGYGIESLGASFSSLLAQEIFDKQDGRPVVQYIHRKHKDTWKADFFAHDPEVRLLRALCPLSRSGSHHQFIHRSLLEYFFSRSIYGPDKQDDEEWSSPHLGYESPNGQILDPKGAFFTRNLLSEPSVIHFLSERMKQSPNFERQLRDIVELSNTDDTNTTIMAATNAIAILTEAGVFDCRPKNSIILIRKVSQILVSSEGKRKKMHTTHANNRSLQYRVQVMDSKGKTK</sequence>
<evidence type="ECO:0000313" key="3">
    <source>
        <dbReference type="EMBL" id="OAQ23778.1"/>
    </source>
</evidence>
<accession>A0A197JFK0</accession>
<dbReference type="Gene3D" id="3.40.50.300">
    <property type="entry name" value="P-loop containing nucleotide triphosphate hydrolases"/>
    <property type="match status" value="1"/>
</dbReference>
<dbReference type="PROSITE" id="PS00675">
    <property type="entry name" value="SIGMA54_INTERACT_1"/>
    <property type="match status" value="1"/>
</dbReference>
<feature type="domain" description="NACHT" evidence="2">
    <location>
        <begin position="104"/>
        <end position="263"/>
    </location>
</feature>
<feature type="region of interest" description="Disordered" evidence="1">
    <location>
        <begin position="1"/>
        <end position="20"/>
    </location>
</feature>
<proteinExistence type="predicted"/>
<protein>
    <recommendedName>
        <fullName evidence="2">NACHT domain-containing protein</fullName>
    </recommendedName>
</protein>
<evidence type="ECO:0000256" key="1">
    <source>
        <dbReference type="SAM" id="MobiDB-lite"/>
    </source>
</evidence>
<dbReference type="Pfam" id="PF05729">
    <property type="entry name" value="NACHT"/>
    <property type="match status" value="1"/>
</dbReference>
<evidence type="ECO:0000259" key="2">
    <source>
        <dbReference type="Pfam" id="PF05729"/>
    </source>
</evidence>
<dbReference type="AlphaFoldDB" id="A0A197JFK0"/>
<dbReference type="EMBL" id="KV442109">
    <property type="protein sequence ID" value="OAQ23778.1"/>
    <property type="molecule type" value="Genomic_DNA"/>
</dbReference>
<dbReference type="SUPFAM" id="SSF52540">
    <property type="entry name" value="P-loop containing nucleoside triphosphate hydrolases"/>
    <property type="match status" value="1"/>
</dbReference>
<dbReference type="InterPro" id="IPR027417">
    <property type="entry name" value="P-loop_NTPase"/>
</dbReference>